<evidence type="ECO:0000313" key="4">
    <source>
        <dbReference type="Proteomes" id="UP000006054"/>
    </source>
</evidence>
<proteinExistence type="predicted"/>
<protein>
    <recommendedName>
        <fullName evidence="2">Teneurin-like YD-shell domain-containing protein</fullName>
    </recommendedName>
</protein>
<evidence type="ECO:0000259" key="2">
    <source>
        <dbReference type="Pfam" id="PF25023"/>
    </source>
</evidence>
<dbReference type="PANTHER" id="PTHR32305:SF15">
    <property type="entry name" value="PROTEIN RHSA-RELATED"/>
    <property type="match status" value="1"/>
</dbReference>
<dbReference type="HOGENOM" id="CLU_246530_0_0_10"/>
<dbReference type="Proteomes" id="UP000006054">
    <property type="component" value="Chromosome"/>
</dbReference>
<keyword evidence="4" id="KW-1185">Reference proteome</keyword>
<dbReference type="EMBL" id="CP003345">
    <property type="protein sequence ID" value="AFM02589.1"/>
    <property type="molecule type" value="Genomic_DNA"/>
</dbReference>
<sequence length="1547" mass="176241">MADFENTAYTKYEEEALANNPCDICFTCFPEDYNPLELFEGMDCESILSQIEQTVAEGLYATVEDHPEYCHYTACADFTTSKTFQLNMSRVFDWTEANTQYGLPTTTPTDELAALESFVSQDPLFIQYSSYKGQLVTALLKLSAFNGGNLSDAQNTTISIWEFIDHTVTPASHPALFDPNNENMPFQGVDLSDNNAIAERKWDLFRSRYLYEYEKIKENILNNEYSCTYLADQDIAIVKDPTLIPENDTEVTDFTNDFNAAIAPNCDMQVQIWMGQLQNTCDNITTAQWATIKTQLEGHCATMALNPQENPLRVLFANDPIVATIKTQIETACTNADLSALMPSSGCEIYGELPSDPTSAVARFDEGAIYLPLINNIPTVGNNDFELSFWFKAGATQLPKALFKLGNIQITQQTIDFVNGEATKQKLYFDIAGQQSATEINDSCTFIKLKVFHTTDAHGTKRWIRYEFSDNEQNWTAASTDQLNNPTTLIDFGDKIELGIRGNGIYEPTNALVWNIKLEKGNTYTSVYDFVFTDKTTLGHWLLKGSNTAAIQDQANPMNPNAVAYKIATPTYPNPAINWTNFCCQTDNAYTIQVSLQQEKTACEERFKEIGKRDAQIIIDRKRNELRAELIAQYNQDCLDTEETFKYTYTTAEHHYTLYYYDQAGNLVQTVSPEGVITDGNDNHNLETRYKYNSLNAPIDQETPDAGKSEFFYDKVARIRLSQNAQQETDDFYSYTKYDKQGRITEVGQLEGKQDATPLDIADLELEVDNIDFPSQTDYLLTQITRTFYDDQATGTPTQITPKNLRGRIAAVKVFENGQNLGAATFYDYDIHGNVEKLVQSLPDLDPKTVEYSYDLLSGNVHRVTYQKGEIDQFMHRYAYDADNRLEAVFTSSDGYIWDEDARYLYYAHGPMARVELGEYKVQGVDYYYTLQGWIKGVNLQGDHDAEATNNVQKYVSKDAFGYALHYYQNDYQSINGNFAWNASNTTDLFNGNIAAMSTTLKTAGEQTMLYRYDQLNRIKTSVSSQNMYQEGYSYDANGNILSLLRKDHNNATIDNLSYTYNTNQNNRLQSVNDNSGNNTGLENGVHSYAYDAIGNLTSDRDISQINWTVYGKIESVQKVDGTQIEYKYDGTGQRIYKKVATTTVTKETHYVRDGSGNVLAIYENKVINELVIYGSSRLGSYNAKTQKGKRTLGNKKYELSNHLGNVLAVISDNKIGIGSNGVADYYEPLVISESDYYPFGMAMKERSFSNEEYRFGFNTQEKSTELGEDTYTAEFWQYDSKIARRWNVDPVVKHYESSYAAFCGNPIYLIDIKGDNAGDYYKKDENGKLFKVGTDEIKDEKVYIQNDHGDKEFKGDSYYEVDGGQKVFNGDYNEGSLYTEDDFVRRIGDYLEGAKRKYHKTLSDNAIDDMSLEELENSYGDLSYVFAESWEGELDFKYDIADIPLAERKYKLPITNTLDLIGSKYYNVNGAGNFIWGKYTQLSNIPYRVVRLGPEVARFGNHIWNSWNPFTFESDPRHEVRAIRNGYYWDWRYNRRLYEKQHLIAN</sequence>
<reference evidence="4" key="1">
    <citation type="submission" date="2012-06" db="EMBL/GenBank/DDBJ databases">
        <title>The complete genome of Flexibacter litoralis DSM 6794.</title>
        <authorList>
            <person name="Lucas S."/>
            <person name="Copeland A."/>
            <person name="Lapidus A."/>
            <person name="Glavina del Rio T."/>
            <person name="Dalin E."/>
            <person name="Tice H."/>
            <person name="Bruce D."/>
            <person name="Goodwin L."/>
            <person name="Pitluck S."/>
            <person name="Peters L."/>
            <person name="Ovchinnikova G."/>
            <person name="Lu M."/>
            <person name="Kyrpides N."/>
            <person name="Mavromatis K."/>
            <person name="Ivanova N."/>
            <person name="Brettin T."/>
            <person name="Detter J.C."/>
            <person name="Han C."/>
            <person name="Larimer F."/>
            <person name="Land M."/>
            <person name="Hauser L."/>
            <person name="Markowitz V."/>
            <person name="Cheng J.-F."/>
            <person name="Hugenholtz P."/>
            <person name="Woyke T."/>
            <person name="Wu D."/>
            <person name="Spring S."/>
            <person name="Lang E."/>
            <person name="Kopitz M."/>
            <person name="Brambilla E."/>
            <person name="Klenk H.-P."/>
            <person name="Eisen J.A."/>
        </authorList>
    </citation>
    <scope>NUCLEOTIDE SEQUENCE [LARGE SCALE GENOMIC DNA]</scope>
    <source>
        <strain evidence="4">ATCC 23117 / DSM 6794 / NBRC 15988 / NCIMB 1366 / Sio-4</strain>
    </source>
</reference>
<dbReference type="PANTHER" id="PTHR32305">
    <property type="match status" value="1"/>
</dbReference>
<gene>
    <name evidence="3" type="ordered locus">Fleli_0081</name>
</gene>
<name>I4AF54_BERLS</name>
<accession>I4AF54</accession>
<dbReference type="eggNOG" id="COG3209">
    <property type="taxonomic scope" value="Bacteria"/>
</dbReference>
<evidence type="ECO:0000256" key="1">
    <source>
        <dbReference type="ARBA" id="ARBA00022737"/>
    </source>
</evidence>
<dbReference type="PATRIC" id="fig|880071.3.peg.82"/>
<dbReference type="Pfam" id="PF25023">
    <property type="entry name" value="TEN_YD-shell"/>
    <property type="match status" value="1"/>
</dbReference>
<dbReference type="RefSeq" id="WP_014796058.1">
    <property type="nucleotide sequence ID" value="NC_018018.1"/>
</dbReference>
<dbReference type="InterPro" id="IPR056823">
    <property type="entry name" value="TEN-like_YD-shell"/>
</dbReference>
<feature type="domain" description="Teneurin-like YD-shell" evidence="2">
    <location>
        <begin position="991"/>
        <end position="1146"/>
    </location>
</feature>
<organism evidence="3 4">
    <name type="scientific">Bernardetia litoralis (strain ATCC 23117 / DSM 6794 / NBRC 15988 / NCIMB 1366 / Fx l1 / Sio-4)</name>
    <name type="common">Flexibacter litoralis</name>
    <dbReference type="NCBI Taxonomy" id="880071"/>
    <lineage>
        <taxon>Bacteria</taxon>
        <taxon>Pseudomonadati</taxon>
        <taxon>Bacteroidota</taxon>
        <taxon>Cytophagia</taxon>
        <taxon>Cytophagales</taxon>
        <taxon>Bernardetiaceae</taxon>
        <taxon>Bernardetia</taxon>
    </lineage>
</organism>
<dbReference type="KEGG" id="fli:Fleli_0081"/>
<dbReference type="STRING" id="880071.Fleli_0081"/>
<evidence type="ECO:0000313" key="3">
    <source>
        <dbReference type="EMBL" id="AFM02589.1"/>
    </source>
</evidence>
<dbReference type="Gene3D" id="2.180.10.10">
    <property type="entry name" value="RHS repeat-associated core"/>
    <property type="match status" value="1"/>
</dbReference>
<keyword evidence="1" id="KW-0677">Repeat</keyword>
<dbReference type="OrthoDB" id="976756at2"/>
<dbReference type="InterPro" id="IPR050708">
    <property type="entry name" value="T6SS_VgrG/RHS"/>
</dbReference>